<accession>A0A0F9HQV7</accession>
<evidence type="ECO:0000313" key="1">
    <source>
        <dbReference type="EMBL" id="KKL84045.1"/>
    </source>
</evidence>
<dbReference type="AlphaFoldDB" id="A0A0F9HQV7"/>
<proteinExistence type="predicted"/>
<name>A0A0F9HQV7_9ZZZZ</name>
<gene>
    <name evidence="1" type="ORF">LCGC14_1968670</name>
</gene>
<reference evidence="1" key="1">
    <citation type="journal article" date="2015" name="Nature">
        <title>Complex archaea that bridge the gap between prokaryotes and eukaryotes.</title>
        <authorList>
            <person name="Spang A."/>
            <person name="Saw J.H."/>
            <person name="Jorgensen S.L."/>
            <person name="Zaremba-Niedzwiedzka K."/>
            <person name="Martijn J."/>
            <person name="Lind A.E."/>
            <person name="van Eijk R."/>
            <person name="Schleper C."/>
            <person name="Guy L."/>
            <person name="Ettema T.J."/>
        </authorList>
    </citation>
    <scope>NUCLEOTIDE SEQUENCE</scope>
</reference>
<evidence type="ECO:0008006" key="2">
    <source>
        <dbReference type="Google" id="ProtNLM"/>
    </source>
</evidence>
<dbReference type="EMBL" id="LAZR01021810">
    <property type="protein sequence ID" value="KKL84045.1"/>
    <property type="molecule type" value="Genomic_DNA"/>
</dbReference>
<comment type="caution">
    <text evidence="1">The sequence shown here is derived from an EMBL/GenBank/DDBJ whole genome shotgun (WGS) entry which is preliminary data.</text>
</comment>
<sequence length="58" mass="6511">MKNYQVVRLSGLGDIEDKVNELLLEGWVPTGGIYKEPIGSVYCQAMWRRQSSPIQVTG</sequence>
<protein>
    <recommendedName>
        <fullName evidence="2">DUF1737 domain-containing protein</fullName>
    </recommendedName>
</protein>
<organism evidence="1">
    <name type="scientific">marine sediment metagenome</name>
    <dbReference type="NCBI Taxonomy" id="412755"/>
    <lineage>
        <taxon>unclassified sequences</taxon>
        <taxon>metagenomes</taxon>
        <taxon>ecological metagenomes</taxon>
    </lineage>
</organism>